<dbReference type="RefSeq" id="WP_100992184.1">
    <property type="nucleotide sequence ID" value="NZ_CP025096.1"/>
</dbReference>
<proteinExistence type="predicted"/>
<name>A0A2K8Z6Y6_9BACT</name>
<keyword evidence="1" id="KW-0732">Signal</keyword>
<dbReference type="AlphaFoldDB" id="A0A2K8Z6Y6"/>
<keyword evidence="4" id="KW-1185">Reference proteome</keyword>
<feature type="signal peptide" evidence="1">
    <location>
        <begin position="1"/>
        <end position="20"/>
    </location>
</feature>
<dbReference type="EMBL" id="CP025096">
    <property type="protein sequence ID" value="AUD05631.1"/>
    <property type="molecule type" value="Genomic_DNA"/>
</dbReference>
<feature type="chain" id="PRO_5014700953" description="DUF306 domain-containing protein" evidence="1">
    <location>
        <begin position="21"/>
        <end position="147"/>
    </location>
</feature>
<dbReference type="OrthoDB" id="953642at2"/>
<sequence length="147" mass="16208">MRRVLTVFLLILFLASQCRQKESVVAPQIAKLIGTWQLAEPDSAYATTLRFAYDTANPPHDVTPFKASGKTAVNDYTVNMFATLDGMLSADELVSSKVAGSAEAMAFELAYFTNLKAVVRYEITSDNQLHLIHGGAQPHLLVYKRVN</sequence>
<reference evidence="3 4" key="1">
    <citation type="submission" date="2017-11" db="EMBL/GenBank/DDBJ databases">
        <title>Taxonomic description and genome sequences of Spirosoma HA7 sp. nov., isolated from pollen microhabitat of Corylus avellana.</title>
        <authorList>
            <person name="Ambika Manirajan B."/>
            <person name="Suarez C."/>
            <person name="Ratering S."/>
            <person name="Geissler-Plaum R."/>
            <person name="Cardinale M."/>
            <person name="Sylvia S."/>
        </authorList>
    </citation>
    <scope>NUCLEOTIDE SEQUENCE [LARGE SCALE GENOMIC DNA]</scope>
    <source>
        <strain evidence="3 4">HA7</strain>
    </source>
</reference>
<dbReference type="InterPro" id="IPR038670">
    <property type="entry name" value="HslJ-like_sf"/>
</dbReference>
<dbReference type="Gene3D" id="2.40.128.270">
    <property type="match status" value="1"/>
</dbReference>
<evidence type="ECO:0000259" key="2">
    <source>
        <dbReference type="Pfam" id="PF03724"/>
    </source>
</evidence>
<protein>
    <recommendedName>
        <fullName evidence="2">DUF306 domain-containing protein</fullName>
    </recommendedName>
</protein>
<dbReference type="Proteomes" id="UP000232883">
    <property type="component" value="Chromosome"/>
</dbReference>
<accession>A0A2K8Z6Y6</accession>
<organism evidence="3 4">
    <name type="scientific">Spirosoma pollinicola</name>
    <dbReference type="NCBI Taxonomy" id="2057025"/>
    <lineage>
        <taxon>Bacteria</taxon>
        <taxon>Pseudomonadati</taxon>
        <taxon>Bacteroidota</taxon>
        <taxon>Cytophagia</taxon>
        <taxon>Cytophagales</taxon>
        <taxon>Cytophagaceae</taxon>
        <taxon>Spirosoma</taxon>
    </lineage>
</organism>
<evidence type="ECO:0000313" key="3">
    <source>
        <dbReference type="EMBL" id="AUD05631.1"/>
    </source>
</evidence>
<feature type="domain" description="DUF306" evidence="2">
    <location>
        <begin position="45"/>
        <end position="136"/>
    </location>
</feature>
<dbReference type="KEGG" id="spir:CWM47_29585"/>
<evidence type="ECO:0000256" key="1">
    <source>
        <dbReference type="SAM" id="SignalP"/>
    </source>
</evidence>
<evidence type="ECO:0000313" key="4">
    <source>
        <dbReference type="Proteomes" id="UP000232883"/>
    </source>
</evidence>
<gene>
    <name evidence="3" type="ORF">CWM47_29585</name>
</gene>
<dbReference type="InterPro" id="IPR005184">
    <property type="entry name" value="DUF306_Meta_HslJ"/>
</dbReference>
<dbReference type="Pfam" id="PF03724">
    <property type="entry name" value="META"/>
    <property type="match status" value="1"/>
</dbReference>